<name>A0AAV4C3R3_9GAST</name>
<keyword evidence="2" id="KW-1185">Reference proteome</keyword>
<evidence type="ECO:0000313" key="1">
    <source>
        <dbReference type="EMBL" id="GFO25764.1"/>
    </source>
</evidence>
<comment type="caution">
    <text evidence="1">The sequence shown here is derived from an EMBL/GenBank/DDBJ whole genome shotgun (WGS) entry which is preliminary data.</text>
</comment>
<accession>A0AAV4C3R3</accession>
<protein>
    <submittedName>
        <fullName evidence="1">Uncharacterized protein</fullName>
    </submittedName>
</protein>
<gene>
    <name evidence="1" type="ORF">PoB_005226900</name>
</gene>
<organism evidence="1 2">
    <name type="scientific">Plakobranchus ocellatus</name>
    <dbReference type="NCBI Taxonomy" id="259542"/>
    <lineage>
        <taxon>Eukaryota</taxon>
        <taxon>Metazoa</taxon>
        <taxon>Spiralia</taxon>
        <taxon>Lophotrochozoa</taxon>
        <taxon>Mollusca</taxon>
        <taxon>Gastropoda</taxon>
        <taxon>Heterobranchia</taxon>
        <taxon>Euthyneura</taxon>
        <taxon>Panpulmonata</taxon>
        <taxon>Sacoglossa</taxon>
        <taxon>Placobranchoidea</taxon>
        <taxon>Plakobranchidae</taxon>
        <taxon>Plakobranchus</taxon>
    </lineage>
</organism>
<sequence>MLSEPGNSYPMYWEKLCMLLSSCTGRVKCFCAAISTKRTMYHTPAGLSEPAFAPPETRVTQSQYCGNYPGTAKVSLGPM</sequence>
<dbReference type="Proteomes" id="UP000735302">
    <property type="component" value="Unassembled WGS sequence"/>
</dbReference>
<proteinExistence type="predicted"/>
<evidence type="ECO:0000313" key="2">
    <source>
        <dbReference type="Proteomes" id="UP000735302"/>
    </source>
</evidence>
<reference evidence="1 2" key="1">
    <citation type="journal article" date="2021" name="Elife">
        <title>Chloroplast acquisition without the gene transfer in kleptoplastic sea slugs, Plakobranchus ocellatus.</title>
        <authorList>
            <person name="Maeda T."/>
            <person name="Takahashi S."/>
            <person name="Yoshida T."/>
            <person name="Shimamura S."/>
            <person name="Takaki Y."/>
            <person name="Nagai Y."/>
            <person name="Toyoda A."/>
            <person name="Suzuki Y."/>
            <person name="Arimoto A."/>
            <person name="Ishii H."/>
            <person name="Satoh N."/>
            <person name="Nishiyama T."/>
            <person name="Hasebe M."/>
            <person name="Maruyama T."/>
            <person name="Minagawa J."/>
            <person name="Obokata J."/>
            <person name="Shigenobu S."/>
        </authorList>
    </citation>
    <scope>NUCLEOTIDE SEQUENCE [LARGE SCALE GENOMIC DNA]</scope>
</reference>
<dbReference type="EMBL" id="BLXT01005772">
    <property type="protein sequence ID" value="GFO25764.1"/>
    <property type="molecule type" value="Genomic_DNA"/>
</dbReference>
<dbReference type="AlphaFoldDB" id="A0AAV4C3R3"/>